<evidence type="ECO:0008006" key="4">
    <source>
        <dbReference type="Google" id="ProtNLM"/>
    </source>
</evidence>
<accession>A0A3E1Q6G4</accession>
<name>A0A3E1Q6G4_9FLAO</name>
<dbReference type="RefSeq" id="WP_117159658.1">
    <property type="nucleotide sequence ID" value="NZ_QVID01000002.1"/>
</dbReference>
<feature type="signal peptide" evidence="1">
    <location>
        <begin position="1"/>
        <end position="21"/>
    </location>
</feature>
<dbReference type="AlphaFoldDB" id="A0A3E1Q6G4"/>
<dbReference type="PROSITE" id="PS51257">
    <property type="entry name" value="PROKAR_LIPOPROTEIN"/>
    <property type="match status" value="1"/>
</dbReference>
<keyword evidence="3" id="KW-1185">Reference proteome</keyword>
<comment type="caution">
    <text evidence="2">The sequence shown here is derived from an EMBL/GenBank/DDBJ whole genome shotgun (WGS) entry which is preliminary data.</text>
</comment>
<feature type="chain" id="PRO_5017706298" description="Lipocalin-like domain-containing protein" evidence="1">
    <location>
        <begin position="22"/>
        <end position="140"/>
    </location>
</feature>
<evidence type="ECO:0000313" key="3">
    <source>
        <dbReference type="Proteomes" id="UP000261082"/>
    </source>
</evidence>
<keyword evidence="1" id="KW-0732">Signal</keyword>
<dbReference type="Proteomes" id="UP000261082">
    <property type="component" value="Unassembled WGS sequence"/>
</dbReference>
<dbReference type="OrthoDB" id="1143855at2"/>
<sequence>MLKKILFITSILLLVSCTQQSPDEQLQNLPGYWEIESVEFPDGTKKEYNISTTIDFIEVNGTEGMRKKVNPQLDGTFKVSKDAEAFIPKIEQDSLQLYYKTPFDTWKETVLLAKDSTLHVLNKDGNIYKYKKFSTFKFDE</sequence>
<evidence type="ECO:0000256" key="1">
    <source>
        <dbReference type="SAM" id="SignalP"/>
    </source>
</evidence>
<evidence type="ECO:0000313" key="2">
    <source>
        <dbReference type="EMBL" id="RFN57709.1"/>
    </source>
</evidence>
<protein>
    <recommendedName>
        <fullName evidence="4">Lipocalin-like domain-containing protein</fullName>
    </recommendedName>
</protein>
<proteinExistence type="predicted"/>
<organism evidence="2 3">
    <name type="scientific">Marixanthomonas ophiurae</name>
    <dbReference type="NCBI Taxonomy" id="387659"/>
    <lineage>
        <taxon>Bacteria</taxon>
        <taxon>Pseudomonadati</taxon>
        <taxon>Bacteroidota</taxon>
        <taxon>Flavobacteriia</taxon>
        <taxon>Flavobacteriales</taxon>
        <taxon>Flavobacteriaceae</taxon>
        <taxon>Marixanthomonas</taxon>
    </lineage>
</organism>
<reference evidence="2 3" key="1">
    <citation type="journal article" date="2007" name="Int. J. Syst. Evol. Microbiol.">
        <title>Marixanthomonas ophiurae gen. nov., sp. nov., a marine bacterium of the family Flavobacteriaceae isolated from a deep-sea brittle star.</title>
        <authorList>
            <person name="Romanenko L.A."/>
            <person name="Uchino M."/>
            <person name="Frolova G.M."/>
            <person name="Mikhailov V.V."/>
        </authorList>
    </citation>
    <scope>NUCLEOTIDE SEQUENCE [LARGE SCALE GENOMIC DNA]</scope>
    <source>
        <strain evidence="2 3">KMM 3046</strain>
    </source>
</reference>
<gene>
    <name evidence="2" type="ORF">DZ858_10690</name>
</gene>
<dbReference type="EMBL" id="QVID01000002">
    <property type="protein sequence ID" value="RFN57709.1"/>
    <property type="molecule type" value="Genomic_DNA"/>
</dbReference>